<dbReference type="OrthoDB" id="509437at2759"/>
<gene>
    <name evidence="2" type="ORF">CHLNCDRAFT_144359</name>
</gene>
<name>E1ZB94_CHLVA</name>
<feature type="compositionally biased region" description="Basic and acidic residues" evidence="1">
    <location>
        <begin position="317"/>
        <end position="332"/>
    </location>
</feature>
<feature type="compositionally biased region" description="Acidic residues" evidence="1">
    <location>
        <begin position="258"/>
        <end position="268"/>
    </location>
</feature>
<protein>
    <submittedName>
        <fullName evidence="2">Uncharacterized protein</fullName>
    </submittedName>
</protein>
<dbReference type="AlphaFoldDB" id="E1ZB94"/>
<evidence type="ECO:0000313" key="3">
    <source>
        <dbReference type="Proteomes" id="UP000008141"/>
    </source>
</evidence>
<evidence type="ECO:0000256" key="1">
    <source>
        <dbReference type="SAM" id="MobiDB-lite"/>
    </source>
</evidence>
<dbReference type="GeneID" id="17356070"/>
<reference evidence="2 3" key="1">
    <citation type="journal article" date="2010" name="Plant Cell">
        <title>The Chlorella variabilis NC64A genome reveals adaptation to photosymbiosis, coevolution with viruses, and cryptic sex.</title>
        <authorList>
            <person name="Blanc G."/>
            <person name="Duncan G."/>
            <person name="Agarkova I."/>
            <person name="Borodovsky M."/>
            <person name="Gurnon J."/>
            <person name="Kuo A."/>
            <person name="Lindquist E."/>
            <person name="Lucas S."/>
            <person name="Pangilinan J."/>
            <person name="Polle J."/>
            <person name="Salamov A."/>
            <person name="Terry A."/>
            <person name="Yamada T."/>
            <person name="Dunigan D.D."/>
            <person name="Grigoriev I.V."/>
            <person name="Claverie J.M."/>
            <person name="Van Etten J.L."/>
        </authorList>
    </citation>
    <scope>NUCLEOTIDE SEQUENCE [LARGE SCALE GENOMIC DNA]</scope>
    <source>
        <strain evidence="2 3">NC64A</strain>
    </source>
</reference>
<feature type="compositionally biased region" description="Basic and acidic residues" evidence="1">
    <location>
        <begin position="245"/>
        <end position="257"/>
    </location>
</feature>
<sequence>MEALLPMTVRFSNPIQCGGSWSFVRYHGFFTKNHNRWPIPPLSERPYDVTFIGKLEYEAKTAVSGVTAHRMAAVKALSAFRDKSGHQYKVYVPQGERLEYHDYIGLLKQSKIVISPWGWGEWSHKDFEILMSGCVVVKPRVDIFKLHPPIFEHNVTAISVKEDLSDLEEAIMPFLTDMPRAQAMATRQQGVFRKYAKPEVMAADWDELLLRRMTQAFSKKPAEEWQPHAQLEEVAAVAFQEEEEQRLQDVDRQREEDREQEEEEEDEREERAGKPEEGKEGAKQEQAEEQEGQRQQAEAGDEQEEQEEQAAAAKKVKKEEQGKGKDTATERR</sequence>
<dbReference type="InParanoid" id="E1ZB94"/>
<accession>E1ZB94</accession>
<organism evidence="3">
    <name type="scientific">Chlorella variabilis</name>
    <name type="common">Green alga</name>
    <dbReference type="NCBI Taxonomy" id="554065"/>
    <lineage>
        <taxon>Eukaryota</taxon>
        <taxon>Viridiplantae</taxon>
        <taxon>Chlorophyta</taxon>
        <taxon>core chlorophytes</taxon>
        <taxon>Trebouxiophyceae</taxon>
        <taxon>Chlorellales</taxon>
        <taxon>Chlorellaceae</taxon>
        <taxon>Chlorella clade</taxon>
        <taxon>Chlorella</taxon>
    </lineage>
</organism>
<feature type="region of interest" description="Disordered" evidence="1">
    <location>
        <begin position="242"/>
        <end position="332"/>
    </location>
</feature>
<feature type="compositionally biased region" description="Acidic residues" evidence="1">
    <location>
        <begin position="299"/>
        <end position="308"/>
    </location>
</feature>
<dbReference type="KEGG" id="cvr:CHLNCDRAFT_144359"/>
<dbReference type="Proteomes" id="UP000008141">
    <property type="component" value="Unassembled WGS sequence"/>
</dbReference>
<dbReference type="RefSeq" id="XP_005848707.1">
    <property type="nucleotide sequence ID" value="XM_005848645.1"/>
</dbReference>
<evidence type="ECO:0000313" key="2">
    <source>
        <dbReference type="EMBL" id="EFN56605.1"/>
    </source>
</evidence>
<feature type="compositionally biased region" description="Basic and acidic residues" evidence="1">
    <location>
        <begin position="269"/>
        <end position="286"/>
    </location>
</feature>
<proteinExistence type="predicted"/>
<dbReference type="EMBL" id="GL433841">
    <property type="protein sequence ID" value="EFN56605.1"/>
    <property type="molecule type" value="Genomic_DNA"/>
</dbReference>
<keyword evidence="3" id="KW-1185">Reference proteome</keyword>
<dbReference type="SUPFAM" id="SSF53756">
    <property type="entry name" value="UDP-Glycosyltransferase/glycogen phosphorylase"/>
    <property type="match status" value="1"/>
</dbReference>